<gene>
    <name evidence="1" type="ORF">phiPLPE_66</name>
</gene>
<organism evidence="1 2">
    <name type="scientific">Iodobacter phage PhiPLPE</name>
    <dbReference type="NCBI Taxonomy" id="551895"/>
    <lineage>
        <taxon>Viruses</taxon>
        <taxon>Duplodnaviria</taxon>
        <taxon>Heunggongvirae</taxon>
        <taxon>Uroviricota</taxon>
        <taxon>Caudoviricetes</taxon>
        <taxon>Iodovirus</taxon>
        <taxon>Iodovirus PLPE</taxon>
    </lineage>
</organism>
<dbReference type="KEGG" id="vg:6779477"/>
<dbReference type="GeneID" id="6779477"/>
<keyword evidence="2" id="KW-1185">Reference proteome</keyword>
<proteinExistence type="predicted"/>
<name>B5AX85_9CAUD</name>
<dbReference type="EMBL" id="EU876853">
    <property type="protein sequence ID" value="ACG60388.1"/>
    <property type="molecule type" value="Genomic_DNA"/>
</dbReference>
<sequence>MSIFDTINISTKKENIMRPVRAGGQGKTRPAQASVPAKKHQPLMLVVKVSSGQNNDSANRWAIVANFNEATKRPAIICSDNIFIGKYVL</sequence>
<protein>
    <submittedName>
        <fullName evidence="1">Uncharacterized protein</fullName>
    </submittedName>
</protein>
<evidence type="ECO:0000313" key="1">
    <source>
        <dbReference type="EMBL" id="ACG60388.1"/>
    </source>
</evidence>
<accession>B5AX85</accession>
<dbReference type="RefSeq" id="YP_002128500.1">
    <property type="nucleotide sequence ID" value="NC_011142.1"/>
</dbReference>
<evidence type="ECO:0000313" key="2">
    <source>
        <dbReference type="Proteomes" id="UP000001862"/>
    </source>
</evidence>
<reference evidence="2" key="1">
    <citation type="journal article" date="2009" name="Environ. Microbiol. Rep.">
        <title>Isolation and genomic characterization of the first phage infecting Iodobacteria: ?PLPE, a myovirus having a novel set of features.</title>
        <authorList>
            <person name="Leblanc C."/>
            <person name="Caumont-Sarcos A."/>
            <person name="Comeau A.M."/>
            <person name="Krisch H.M."/>
        </authorList>
    </citation>
    <scope>NUCLEOTIDE SEQUENCE [LARGE SCALE GENOMIC DNA]</scope>
</reference>
<dbReference type="Proteomes" id="UP000001862">
    <property type="component" value="Segment"/>
</dbReference>